<proteinExistence type="predicted"/>
<feature type="region of interest" description="Disordered" evidence="1">
    <location>
        <begin position="1"/>
        <end position="25"/>
    </location>
</feature>
<evidence type="ECO:0000313" key="3">
    <source>
        <dbReference type="Proteomes" id="UP000676079"/>
    </source>
</evidence>
<dbReference type="EMBL" id="CP074133">
    <property type="protein sequence ID" value="QUX20563.1"/>
    <property type="molecule type" value="Genomic_DNA"/>
</dbReference>
<evidence type="ECO:0000313" key="2">
    <source>
        <dbReference type="EMBL" id="QUX20563.1"/>
    </source>
</evidence>
<gene>
    <name evidence="2" type="ORF">KGD84_18825</name>
</gene>
<sequence>MAEPLARSAAPLAETEATTQPSEEQAVTAYRDFWDALVVASAEMDPDHPDLTEHATGQALELARHGVQGVADAGKGMEGAPELHPVVVSASPEDEPTVVEIEDCQGGGDWTVIGADEPESDNVLVTATVTRDVFDWWVTEMRIWGEDTC</sequence>
<organism evidence="2 3">
    <name type="scientific">Nocardiopsis changdeensis</name>
    <dbReference type="NCBI Taxonomy" id="2831969"/>
    <lineage>
        <taxon>Bacteria</taxon>
        <taxon>Bacillati</taxon>
        <taxon>Actinomycetota</taxon>
        <taxon>Actinomycetes</taxon>
        <taxon>Streptosporangiales</taxon>
        <taxon>Nocardiopsidaceae</taxon>
        <taxon>Nocardiopsis</taxon>
    </lineage>
</organism>
<evidence type="ECO:0000256" key="1">
    <source>
        <dbReference type="SAM" id="MobiDB-lite"/>
    </source>
</evidence>
<name>A0ABX8BIA1_9ACTN</name>
<accession>A0ABX8BIA1</accession>
<reference evidence="2 3" key="1">
    <citation type="submission" date="2021-05" db="EMBL/GenBank/DDBJ databases">
        <title>Direct Submission.</title>
        <authorList>
            <person name="Li K."/>
            <person name="Gao J."/>
        </authorList>
    </citation>
    <scope>NUCLEOTIDE SEQUENCE [LARGE SCALE GENOMIC DNA]</scope>
    <source>
        <strain evidence="2 3">Mg02</strain>
    </source>
</reference>
<protein>
    <submittedName>
        <fullName evidence="2">Uncharacterized protein</fullName>
    </submittedName>
</protein>
<dbReference type="Proteomes" id="UP000676079">
    <property type="component" value="Chromosome"/>
</dbReference>
<dbReference type="RefSeq" id="WP_220561759.1">
    <property type="nucleotide sequence ID" value="NZ_CP074133.1"/>
</dbReference>
<keyword evidence="3" id="KW-1185">Reference proteome</keyword>
<feature type="compositionally biased region" description="Polar residues" evidence="1">
    <location>
        <begin position="16"/>
        <end position="25"/>
    </location>
</feature>